<name>A0AA37Q6T2_9BACT</name>
<feature type="signal peptide" evidence="1">
    <location>
        <begin position="1"/>
        <end position="19"/>
    </location>
</feature>
<dbReference type="EMBL" id="BRXS01000001">
    <property type="protein sequence ID" value="GLC24061.1"/>
    <property type="molecule type" value="Genomic_DNA"/>
</dbReference>
<dbReference type="SUPFAM" id="SSF55486">
    <property type="entry name" value="Metalloproteases ('zincins'), catalytic domain"/>
    <property type="match status" value="1"/>
</dbReference>
<sequence length="682" mass="75215">MTARRLLALALLAGSAAGAVRPARLAAQQPAARLPERAVRRDIPLTNAIRRAMAAGTRDSTGRPGRNYWQLRTDYTIEARLDPATSRITGRETVVVHNASPDSLGQLALRLDPNIFLGNTPQAAPWVPAEVTDGMVITRMSVNGEAVTLGPPPAGGEGARSIVAAQAAQAAQARAVPTAIGLRSTVARITLPTKVAPRATATLEIEWNHKLPGGPGAGHRMTQRWADTLYQPTQWYPRVAVYDDLRGWNEELYLGPSEFYNNFGRFDVKLDVPAGWVVSGTGILQNPEQVLTARARERLKRVLDSDSVTTIVGADEVGPGQSTAAGDRLVWHMVADSVNDFAWATAKQFVWRATRATIPGKGRVPIHMVYLPGRAQQFRDAGEIARHALEFYSKLWFPYQFPQLTLQDGPSAGMEYPMVINSNRGAADHETAHQWWPMVVSNNETWYGWMDEGFNQYMNILSDADAAGKPPVLNGLGQSYGRVSGNEAEPPMMWNANYAGQQFYGFTTYQKTPLMLSALGGVVGDSAVIRAHREWANAWLFKHPSPWDYMFFMNRALNRDLGWFWYYWLFTTESSDGSIQNVATAGTRTTVTVRQDGQMPSPVVLRVHLAPTGGALRRVANARVVDDTTAVVTYPADVWFAGSRTFTATLDFGRAITRVELDPEQRFPDREAGDNVWPRKAQ</sequence>
<dbReference type="AlphaFoldDB" id="A0AA37Q6T2"/>
<accession>A0AA37Q6T2</accession>
<keyword evidence="1" id="KW-0732">Signal</keyword>
<dbReference type="Proteomes" id="UP001161325">
    <property type="component" value="Unassembled WGS sequence"/>
</dbReference>
<keyword evidence="3" id="KW-1185">Reference proteome</keyword>
<proteinExistence type="predicted"/>
<evidence type="ECO:0000313" key="2">
    <source>
        <dbReference type="EMBL" id="GLC24061.1"/>
    </source>
</evidence>
<reference evidence="2" key="1">
    <citation type="submission" date="2022-08" db="EMBL/GenBank/DDBJ databases">
        <title>Draft genome sequencing of Roseisolibacter agri AW1220.</title>
        <authorList>
            <person name="Tobiishi Y."/>
            <person name="Tonouchi A."/>
        </authorList>
    </citation>
    <scope>NUCLEOTIDE SEQUENCE</scope>
    <source>
        <strain evidence="2">AW1220</strain>
    </source>
</reference>
<dbReference type="CDD" id="cd09604">
    <property type="entry name" value="M1_APN_like"/>
    <property type="match status" value="1"/>
</dbReference>
<dbReference type="Gene3D" id="1.10.390.10">
    <property type="entry name" value="Neutral Protease Domain 2"/>
    <property type="match status" value="1"/>
</dbReference>
<protein>
    <submittedName>
        <fullName evidence="2">Peptidase</fullName>
    </submittedName>
</protein>
<feature type="chain" id="PRO_5041444684" evidence="1">
    <location>
        <begin position="20"/>
        <end position="682"/>
    </location>
</feature>
<gene>
    <name evidence="2" type="ORF">rosag_05740</name>
</gene>
<comment type="caution">
    <text evidence="2">The sequence shown here is derived from an EMBL/GenBank/DDBJ whole genome shotgun (WGS) entry which is preliminary data.</text>
</comment>
<organism evidence="2 3">
    <name type="scientific">Roseisolibacter agri</name>
    <dbReference type="NCBI Taxonomy" id="2014610"/>
    <lineage>
        <taxon>Bacteria</taxon>
        <taxon>Pseudomonadati</taxon>
        <taxon>Gemmatimonadota</taxon>
        <taxon>Gemmatimonadia</taxon>
        <taxon>Gemmatimonadales</taxon>
        <taxon>Gemmatimonadaceae</taxon>
        <taxon>Roseisolibacter</taxon>
    </lineage>
</organism>
<dbReference type="RefSeq" id="WP_284348507.1">
    <property type="nucleotide sequence ID" value="NZ_BRXS01000001.1"/>
</dbReference>
<evidence type="ECO:0000256" key="1">
    <source>
        <dbReference type="SAM" id="SignalP"/>
    </source>
</evidence>
<dbReference type="InterPro" id="IPR027268">
    <property type="entry name" value="Peptidase_M4/M1_CTD_sf"/>
</dbReference>
<evidence type="ECO:0000313" key="3">
    <source>
        <dbReference type="Proteomes" id="UP001161325"/>
    </source>
</evidence>